<keyword evidence="4 6" id="KW-0732">Signal</keyword>
<dbReference type="PANTHER" id="PTHR33376:SF7">
    <property type="entry name" value="C4-DICARBOXYLATE-BINDING PROTEIN DCTB"/>
    <property type="match status" value="1"/>
</dbReference>
<dbReference type="InterPro" id="IPR004682">
    <property type="entry name" value="TRAP_DctP"/>
</dbReference>
<dbReference type="EMBL" id="QDKM01000005">
    <property type="protein sequence ID" value="PVH28450.1"/>
    <property type="molecule type" value="Genomic_DNA"/>
</dbReference>
<evidence type="ECO:0000313" key="8">
    <source>
        <dbReference type="Proteomes" id="UP000245911"/>
    </source>
</evidence>
<keyword evidence="8" id="KW-1185">Reference proteome</keyword>
<dbReference type="PANTHER" id="PTHR33376">
    <property type="match status" value="1"/>
</dbReference>
<dbReference type="OrthoDB" id="8673861at2"/>
<keyword evidence="5" id="KW-0574">Periplasm</keyword>
<comment type="similarity">
    <text evidence="2">Belongs to the bacterial solute-binding protein 7 family.</text>
</comment>
<dbReference type="NCBIfam" id="NF037995">
    <property type="entry name" value="TRAP_S1"/>
    <property type="match status" value="1"/>
</dbReference>
<sequence length="332" mass="36183">MKFFSKLTAATALVSAMAVVPAVAAEFEFKFANVEAPQSIGGQATQAFANCVQEGSNERINITIFPSGALGNQTDNLESIRTNLIDFTQVVSPIVTVDPLLSVFTLPYIFRDRDHVDRVMHGPVGSFVAERLAARNVIAIGYWEGGFRQITNNVRPIHTPADLEGIKLRTPSDLSRIMLFQSLGANASALPWSEVYSALQTGVYDGQENPALYVEDANLFEVQNYLSFTSHVYGVSYLVMSEQAYDSLPQDLRVVVRECGRISGEESVAYGAQADAEAEERAIARGMEVNTADVAAFMAAAQPLHMEMISNTMSDEDAETARALLTSIQNTH</sequence>
<evidence type="ECO:0000313" key="7">
    <source>
        <dbReference type="EMBL" id="PVH28450.1"/>
    </source>
</evidence>
<evidence type="ECO:0000256" key="1">
    <source>
        <dbReference type="ARBA" id="ARBA00004418"/>
    </source>
</evidence>
<organism evidence="7 8">
    <name type="scientific">Pararhodobacter oceanensis</name>
    <dbReference type="NCBI Taxonomy" id="2172121"/>
    <lineage>
        <taxon>Bacteria</taxon>
        <taxon>Pseudomonadati</taxon>
        <taxon>Pseudomonadota</taxon>
        <taxon>Alphaproteobacteria</taxon>
        <taxon>Rhodobacterales</taxon>
        <taxon>Paracoccaceae</taxon>
        <taxon>Pararhodobacter</taxon>
    </lineage>
</organism>
<protein>
    <submittedName>
        <fullName evidence="7">ABC transporter substrate-binding protein</fullName>
    </submittedName>
</protein>
<keyword evidence="3" id="KW-0813">Transport</keyword>
<evidence type="ECO:0000256" key="2">
    <source>
        <dbReference type="ARBA" id="ARBA00009023"/>
    </source>
</evidence>
<feature type="chain" id="PRO_5015606566" evidence="6">
    <location>
        <begin position="25"/>
        <end position="332"/>
    </location>
</feature>
<evidence type="ECO:0000256" key="4">
    <source>
        <dbReference type="ARBA" id="ARBA00022729"/>
    </source>
</evidence>
<evidence type="ECO:0000256" key="3">
    <source>
        <dbReference type="ARBA" id="ARBA00022448"/>
    </source>
</evidence>
<name>A0A2T8HSM8_9RHOB</name>
<comment type="caution">
    <text evidence="7">The sequence shown here is derived from an EMBL/GenBank/DDBJ whole genome shotgun (WGS) entry which is preliminary data.</text>
</comment>
<dbReference type="NCBIfam" id="TIGR00787">
    <property type="entry name" value="dctP"/>
    <property type="match status" value="1"/>
</dbReference>
<dbReference type="CDD" id="cd13603">
    <property type="entry name" value="PBP2_TRAP_Siap_TeaA_like"/>
    <property type="match status" value="1"/>
</dbReference>
<evidence type="ECO:0000256" key="6">
    <source>
        <dbReference type="SAM" id="SignalP"/>
    </source>
</evidence>
<comment type="subcellular location">
    <subcellularLocation>
        <location evidence="1">Periplasm</location>
    </subcellularLocation>
</comment>
<dbReference type="GO" id="GO:0030288">
    <property type="term" value="C:outer membrane-bounded periplasmic space"/>
    <property type="evidence" value="ECO:0007669"/>
    <property type="project" value="InterPro"/>
</dbReference>
<dbReference type="InterPro" id="IPR038404">
    <property type="entry name" value="TRAP_DctP_sf"/>
</dbReference>
<dbReference type="Gene3D" id="3.40.190.170">
    <property type="entry name" value="Bacterial extracellular solute-binding protein, family 7"/>
    <property type="match status" value="1"/>
</dbReference>
<dbReference type="PIRSF" id="PIRSF006470">
    <property type="entry name" value="DctB"/>
    <property type="match status" value="1"/>
</dbReference>
<feature type="signal peptide" evidence="6">
    <location>
        <begin position="1"/>
        <end position="24"/>
    </location>
</feature>
<dbReference type="AlphaFoldDB" id="A0A2T8HSM8"/>
<reference evidence="7 8" key="1">
    <citation type="submission" date="2018-04" db="EMBL/GenBank/DDBJ databases">
        <title>Pararhodobacter oceanense sp. nov., isolated from marine intertidal sediment.</title>
        <authorList>
            <person name="Wang X.-L."/>
            <person name="Du Z.-J."/>
        </authorList>
    </citation>
    <scope>NUCLEOTIDE SEQUENCE [LARGE SCALE GENOMIC DNA]</scope>
    <source>
        <strain evidence="7 8">AM505</strain>
    </source>
</reference>
<dbReference type="RefSeq" id="WP_116558902.1">
    <property type="nucleotide sequence ID" value="NZ_QDKM01000005.1"/>
</dbReference>
<dbReference type="GO" id="GO:0055085">
    <property type="term" value="P:transmembrane transport"/>
    <property type="evidence" value="ECO:0007669"/>
    <property type="project" value="InterPro"/>
</dbReference>
<evidence type="ECO:0000256" key="5">
    <source>
        <dbReference type="ARBA" id="ARBA00022764"/>
    </source>
</evidence>
<gene>
    <name evidence="7" type="ORF">DDE20_12835</name>
</gene>
<dbReference type="Pfam" id="PF03480">
    <property type="entry name" value="DctP"/>
    <property type="match status" value="1"/>
</dbReference>
<dbReference type="InterPro" id="IPR018389">
    <property type="entry name" value="DctP_fam"/>
</dbReference>
<proteinExistence type="inferred from homology"/>
<dbReference type="Proteomes" id="UP000245911">
    <property type="component" value="Unassembled WGS sequence"/>
</dbReference>
<accession>A0A2T8HSM8</accession>